<organism evidence="1 2">
    <name type="scientific">Arthrobacter phage DrYang</name>
    <dbReference type="NCBI Taxonomy" id="2686080"/>
    <lineage>
        <taxon>Viruses</taxon>
        <taxon>Duplodnaviria</taxon>
        <taxon>Heunggongvirae</taxon>
        <taxon>Uroviricota</taxon>
        <taxon>Caudoviricetes</taxon>
        <taxon>Klausavirus</taxon>
        <taxon>Klausavirus dryang</taxon>
    </lineage>
</organism>
<reference evidence="1 2" key="1">
    <citation type="submission" date="2019-11" db="EMBL/GenBank/DDBJ databases">
        <authorList>
            <person name="Donovan J."/>
            <person name="Schaffer R."/>
            <person name="Bae M.S."/>
            <person name="Gitobu P.N."/>
            <person name="Guan P."/>
            <person name="Olavarrieta M.P."/>
            <person name="Perez Cortez K."/>
            <person name="Tozier F.G."/>
            <person name="Vasilopoulos H."/>
            <person name="Zhang S."/>
            <person name="Kapinos A."/>
            <person name="Freise A.C."/>
            <person name="Moberg-Parker J."/>
            <person name="Garlena R.A."/>
            <person name="Russell D.A."/>
            <person name="Pope W.H."/>
            <person name="Jacobs-Sera D."/>
            <person name="Hatfull G.F."/>
        </authorList>
    </citation>
    <scope>NUCLEOTIDE SEQUENCE [LARGE SCALE GENOMIC DNA]</scope>
</reference>
<sequence>MAKTPHRVVHLTKCYDCATLVEEPVRGAFEIALCAKHRDCVGCPIRALPKKQAQVLTLLDYDNRTDPEQPQAA</sequence>
<dbReference type="GeneID" id="55815398"/>
<dbReference type="RefSeq" id="YP_009885992.1">
    <property type="nucleotide sequence ID" value="NC_049489.1"/>
</dbReference>
<evidence type="ECO:0000313" key="2">
    <source>
        <dbReference type="Proteomes" id="UP000438167"/>
    </source>
</evidence>
<name>A0A6B9JBU4_9CAUD</name>
<dbReference type="KEGG" id="vg:55815398"/>
<accession>A0A6B9JBU4</accession>
<gene>
    <name evidence="1" type="primary">70</name>
    <name evidence="1" type="ORF">SEA_DRYANG_70</name>
</gene>
<proteinExistence type="predicted"/>
<dbReference type="EMBL" id="MN703411">
    <property type="protein sequence ID" value="QGZ17169.1"/>
    <property type="molecule type" value="Genomic_DNA"/>
</dbReference>
<dbReference type="Proteomes" id="UP000438167">
    <property type="component" value="Segment"/>
</dbReference>
<keyword evidence="2" id="KW-1185">Reference proteome</keyword>
<evidence type="ECO:0000313" key="1">
    <source>
        <dbReference type="EMBL" id="QGZ17169.1"/>
    </source>
</evidence>
<protein>
    <submittedName>
        <fullName evidence="1">Uncharacterized protein</fullName>
    </submittedName>
</protein>